<evidence type="ECO:0000313" key="13">
    <source>
        <dbReference type="Proteomes" id="UP000319769"/>
    </source>
</evidence>
<keyword evidence="7 10" id="KW-1133">Transmembrane helix</keyword>
<dbReference type="GO" id="GO:0006865">
    <property type="term" value="P:amino acid transport"/>
    <property type="evidence" value="ECO:0007669"/>
    <property type="project" value="UniProtKB-KW"/>
</dbReference>
<keyword evidence="8 10" id="KW-0472">Membrane</keyword>
<feature type="transmembrane region" description="Helical" evidence="10">
    <location>
        <begin position="382"/>
        <end position="401"/>
    </location>
</feature>
<evidence type="ECO:0000256" key="3">
    <source>
        <dbReference type="ARBA" id="ARBA00022448"/>
    </source>
</evidence>
<feature type="transmembrane region" description="Helical" evidence="10">
    <location>
        <begin position="62"/>
        <end position="85"/>
    </location>
</feature>
<keyword evidence="6" id="KW-0029">Amino-acid transport</keyword>
<dbReference type="Gene3D" id="1.20.1740.10">
    <property type="entry name" value="Amino acid/polyamine transporter I"/>
    <property type="match status" value="1"/>
</dbReference>
<keyword evidence="13" id="KW-1185">Reference proteome</keyword>
<dbReference type="PANTHER" id="PTHR43495">
    <property type="entry name" value="GABA PERMEASE"/>
    <property type="match status" value="1"/>
</dbReference>
<evidence type="ECO:0000256" key="5">
    <source>
        <dbReference type="ARBA" id="ARBA00022692"/>
    </source>
</evidence>
<feature type="transmembrane region" description="Helical" evidence="10">
    <location>
        <begin position="212"/>
        <end position="237"/>
    </location>
</feature>
<dbReference type="EMBL" id="VMNW02000017">
    <property type="protein sequence ID" value="KAA9161316.1"/>
    <property type="molecule type" value="Genomic_DNA"/>
</dbReference>
<feature type="transmembrane region" description="Helical" evidence="10">
    <location>
        <begin position="106"/>
        <end position="129"/>
    </location>
</feature>
<feature type="region of interest" description="Disordered" evidence="9">
    <location>
        <begin position="1"/>
        <end position="23"/>
    </location>
</feature>
<accession>A0A5N0V4K1</accession>
<dbReference type="AlphaFoldDB" id="A0A5N0V4K1"/>
<feature type="transmembrane region" description="Helical" evidence="10">
    <location>
        <begin position="258"/>
        <end position="280"/>
    </location>
</feature>
<proteinExistence type="inferred from homology"/>
<feature type="transmembrane region" description="Helical" evidence="10">
    <location>
        <begin position="37"/>
        <end position="56"/>
    </location>
</feature>
<evidence type="ECO:0000256" key="6">
    <source>
        <dbReference type="ARBA" id="ARBA00022970"/>
    </source>
</evidence>
<evidence type="ECO:0000313" key="12">
    <source>
        <dbReference type="EMBL" id="KAA9161316.1"/>
    </source>
</evidence>
<evidence type="ECO:0000256" key="9">
    <source>
        <dbReference type="SAM" id="MobiDB-lite"/>
    </source>
</evidence>
<keyword evidence="3" id="KW-0813">Transport</keyword>
<keyword evidence="5 10" id="KW-0812">Transmembrane</keyword>
<feature type="domain" description="Amino acid permease/ SLC12A" evidence="11">
    <location>
        <begin position="35"/>
        <end position="435"/>
    </location>
</feature>
<feature type="transmembrane region" description="Helical" evidence="10">
    <location>
        <begin position="422"/>
        <end position="441"/>
    </location>
</feature>
<dbReference type="Pfam" id="PF00324">
    <property type="entry name" value="AA_permease"/>
    <property type="match status" value="1"/>
</dbReference>
<dbReference type="OrthoDB" id="5297508at2"/>
<feature type="transmembrane region" description="Helical" evidence="10">
    <location>
        <begin position="447"/>
        <end position="466"/>
    </location>
</feature>
<feature type="transmembrane region" description="Helical" evidence="10">
    <location>
        <begin position="135"/>
        <end position="157"/>
    </location>
</feature>
<name>A0A5N0V4K1_9PSEU</name>
<evidence type="ECO:0000259" key="11">
    <source>
        <dbReference type="Pfam" id="PF00324"/>
    </source>
</evidence>
<sequence>MSQLSSPVDETGPHHESRFAHEESGYHKGLKNRQVQMIAIGGAIGTGLFLGAGARLHSSGPALAVVYAVAGVFGFIVVRAMGELVMYRPTSGSFVSYSREFLGEKAAYFAGWMYFLNWATSGIADVTAVAKYTQFFWPGLAQWIPALIALAVILVVNMVSVKLFGELEFWFAAIKVLALVAFMIIGIAVLLLRHQVGGVSTGPGLIFSSGGIFPAGVLPALLILQGVVFAYAGIEMIGVTAGETSNPRKVIPKAVNSVVWRIVVFYIGSVVLLVMLLPWTSYRSGESPFVTVLSKLGVPGAGGITDLIVLTAALSSVNSGLYSTGRILRSMSLAGSAPKFTARMSRSGVPYGGVLLTAVIYALGVVLNLVMPSEAFEIALEFSAVGIIGMWSMIVICNLALQRKAKRGLVQRPSYRLPGAPYTNYATLAFLVIVLGLSYLNGETGRILIYGLPGIAALLVGGWYLVRRRVARIAQEREQAGTLMDGV</sequence>
<dbReference type="PROSITE" id="PS00218">
    <property type="entry name" value="AMINO_ACID_PERMEASE_1"/>
    <property type="match status" value="1"/>
</dbReference>
<protein>
    <submittedName>
        <fullName evidence="12">Amino acid permease</fullName>
    </submittedName>
</protein>
<dbReference type="InterPro" id="IPR004841">
    <property type="entry name" value="AA-permease/SLC12A_dom"/>
</dbReference>
<organism evidence="12 13">
    <name type="scientific">Amycolatopsis acidicola</name>
    <dbReference type="NCBI Taxonomy" id="2596893"/>
    <lineage>
        <taxon>Bacteria</taxon>
        <taxon>Bacillati</taxon>
        <taxon>Actinomycetota</taxon>
        <taxon>Actinomycetes</taxon>
        <taxon>Pseudonocardiales</taxon>
        <taxon>Pseudonocardiaceae</taxon>
        <taxon>Amycolatopsis</taxon>
    </lineage>
</organism>
<dbReference type="Proteomes" id="UP000319769">
    <property type="component" value="Unassembled WGS sequence"/>
</dbReference>
<feature type="compositionally biased region" description="Basic and acidic residues" evidence="9">
    <location>
        <begin position="11"/>
        <end position="23"/>
    </location>
</feature>
<keyword evidence="4" id="KW-1003">Cell membrane</keyword>
<comment type="similarity">
    <text evidence="2">Belongs to the amino acid-polyamine-organocation (APC) superfamily. Amino acid transporter (AAT) (TC 2.A.3.1) family.</text>
</comment>
<dbReference type="GO" id="GO:0055085">
    <property type="term" value="P:transmembrane transport"/>
    <property type="evidence" value="ECO:0007669"/>
    <property type="project" value="InterPro"/>
</dbReference>
<dbReference type="FunFam" id="1.20.1740.10:FF:000001">
    <property type="entry name" value="Amino acid permease"/>
    <property type="match status" value="1"/>
</dbReference>
<comment type="subcellular location">
    <subcellularLocation>
        <location evidence="1">Cell membrane</location>
        <topology evidence="1">Multi-pass membrane protein</topology>
    </subcellularLocation>
</comment>
<evidence type="ECO:0000256" key="10">
    <source>
        <dbReference type="SAM" id="Phobius"/>
    </source>
</evidence>
<gene>
    <name evidence="12" type="ORF">FPZ12_014285</name>
</gene>
<dbReference type="InterPro" id="IPR004840">
    <property type="entry name" value="Amino_acid_permease_CS"/>
</dbReference>
<evidence type="ECO:0000256" key="2">
    <source>
        <dbReference type="ARBA" id="ARBA00008583"/>
    </source>
</evidence>
<dbReference type="PANTHER" id="PTHR43495:SF1">
    <property type="entry name" value="L-ASPARAGINE PERMEASE"/>
    <property type="match status" value="1"/>
</dbReference>
<evidence type="ECO:0000256" key="7">
    <source>
        <dbReference type="ARBA" id="ARBA00022989"/>
    </source>
</evidence>
<feature type="transmembrane region" description="Helical" evidence="10">
    <location>
        <begin position="349"/>
        <end position="370"/>
    </location>
</feature>
<feature type="transmembrane region" description="Helical" evidence="10">
    <location>
        <begin position="169"/>
        <end position="192"/>
    </location>
</feature>
<reference evidence="12" key="1">
    <citation type="submission" date="2019-09" db="EMBL/GenBank/DDBJ databases">
        <authorList>
            <person name="Teo W.F.A."/>
            <person name="Duangmal K."/>
        </authorList>
    </citation>
    <scope>NUCLEOTIDE SEQUENCE [LARGE SCALE GENOMIC DNA]</scope>
    <source>
        <strain evidence="12">K81G1</strain>
    </source>
</reference>
<evidence type="ECO:0000256" key="1">
    <source>
        <dbReference type="ARBA" id="ARBA00004651"/>
    </source>
</evidence>
<dbReference type="PIRSF" id="PIRSF006060">
    <property type="entry name" value="AA_transporter"/>
    <property type="match status" value="1"/>
</dbReference>
<comment type="caution">
    <text evidence="12">The sequence shown here is derived from an EMBL/GenBank/DDBJ whole genome shotgun (WGS) entry which is preliminary data.</text>
</comment>
<feature type="transmembrane region" description="Helical" evidence="10">
    <location>
        <begin position="300"/>
        <end position="322"/>
    </location>
</feature>
<dbReference type="GO" id="GO:0005886">
    <property type="term" value="C:plasma membrane"/>
    <property type="evidence" value="ECO:0007669"/>
    <property type="project" value="UniProtKB-SubCell"/>
</dbReference>
<evidence type="ECO:0000256" key="8">
    <source>
        <dbReference type="ARBA" id="ARBA00023136"/>
    </source>
</evidence>
<evidence type="ECO:0000256" key="4">
    <source>
        <dbReference type="ARBA" id="ARBA00022475"/>
    </source>
</evidence>